<keyword evidence="6" id="KW-0175">Coiled coil</keyword>
<dbReference type="CDD" id="cd19769">
    <property type="entry name" value="Bbox2_TRIM16-like"/>
    <property type="match status" value="1"/>
</dbReference>
<dbReference type="Pfam" id="PF00622">
    <property type="entry name" value="SPRY"/>
    <property type="match status" value="1"/>
</dbReference>
<sequence>MASADLREDLLCSVCLHIYTDPVTLRCGHNFCQGCIQSVLATQEASGVFSCPECRAEFRDHSELQRNTTLCSIVEHFLSTQPSLEDTRIFCTYCLFLPVPAFKTCLLCEASLCDNHVKVHNKSAEHVLTEPTTSFGSRKCSMHNKLLELYCSEDCLPICSLCCLVGEHKGHQVESLNTAVEKTKGHLRLILDNVNVLRDSMNKRAQNLQVHKKKVGKKASGIRERVIALFQDLQEQLKGLEKRVLGEISRQEEQVSKKVSDSIYKLEGSRDKLFKKISRIEEICNQTDPLMVLQEWESCSGALESTEEEDDAEDEVDEEDEDDESYEEESEEEVNKEELYDENEVFGPDEICVGGNKGNHGAKPDEVDLYDAKEKEVEEKEIEDNDNEELEDDDDEALKDDDEELEEDDEEERNEGKKGNNEDENDELVSDVGDLDEVLISMMLHKSLNAIMTEAKAKSGFYIREASDLVLDVDTVANDVILSSDLKAASWSFDAPVRPESPKRFESCQVLSSIGFTCGRHCWEVDTSQSEAWHVGVAYTSIEREDEKSSLGSNNKSWCLRRYPLWHKEYSMRHNSKVIRLPPDTVCQRLGIFLDYEVGRLSFYELGNPIRLLYTFSANFTEPLHAAFSLDDKGVVRIKS</sequence>
<dbReference type="GO" id="GO:0016874">
    <property type="term" value="F:ligase activity"/>
    <property type="evidence" value="ECO:0007669"/>
    <property type="project" value="UniProtKB-KW"/>
</dbReference>
<evidence type="ECO:0000313" key="8">
    <source>
        <dbReference type="Proteomes" id="UP000186698"/>
    </source>
</evidence>
<dbReference type="InterPro" id="IPR003879">
    <property type="entry name" value="Butyrophylin_SPRY"/>
</dbReference>
<dbReference type="SUPFAM" id="SSF57845">
    <property type="entry name" value="B-box zinc-binding domain"/>
    <property type="match status" value="1"/>
</dbReference>
<feature type="compositionally biased region" description="Acidic residues" evidence="7">
    <location>
        <begin position="379"/>
        <end position="413"/>
    </location>
</feature>
<dbReference type="SMART" id="SM00336">
    <property type="entry name" value="BBOX"/>
    <property type="match status" value="1"/>
</dbReference>
<dbReference type="KEGG" id="xla:108712554"/>
<dbReference type="InterPro" id="IPR006574">
    <property type="entry name" value="PRY"/>
</dbReference>
<organism evidence="8 9">
    <name type="scientific">Xenopus laevis</name>
    <name type="common">African clawed frog</name>
    <dbReference type="NCBI Taxonomy" id="8355"/>
    <lineage>
        <taxon>Eukaryota</taxon>
        <taxon>Metazoa</taxon>
        <taxon>Chordata</taxon>
        <taxon>Craniata</taxon>
        <taxon>Vertebrata</taxon>
        <taxon>Euteleostomi</taxon>
        <taxon>Amphibia</taxon>
        <taxon>Batrachia</taxon>
        <taxon>Anura</taxon>
        <taxon>Pipoidea</taxon>
        <taxon>Pipidae</taxon>
        <taxon>Xenopodinae</taxon>
        <taxon>Xenopus</taxon>
        <taxon>Xenopus</taxon>
    </lineage>
</organism>
<dbReference type="OrthoDB" id="1630758at2759"/>
<dbReference type="SMART" id="SM00184">
    <property type="entry name" value="RING"/>
    <property type="match status" value="1"/>
</dbReference>
<feature type="compositionally biased region" description="Acidic residues" evidence="7">
    <location>
        <begin position="305"/>
        <end position="344"/>
    </location>
</feature>
<dbReference type="InterPro" id="IPR000315">
    <property type="entry name" value="Znf_B-box"/>
</dbReference>
<dbReference type="InterPro" id="IPR043136">
    <property type="entry name" value="B30.2/SPRY_sf"/>
</dbReference>
<dbReference type="Gene3D" id="3.30.160.60">
    <property type="entry name" value="Classic Zinc Finger"/>
    <property type="match status" value="1"/>
</dbReference>
<name>A0A1L8GQJ8_XENLA</name>
<dbReference type="AlphaFoldDB" id="A0A1L8GQJ8"/>
<keyword evidence="1" id="KW-0399">Innate immunity</keyword>
<dbReference type="SMART" id="SM00589">
    <property type="entry name" value="PRY"/>
    <property type="match status" value="1"/>
</dbReference>
<dbReference type="InterPro" id="IPR027370">
    <property type="entry name" value="Znf-RING_euk"/>
</dbReference>
<dbReference type="InterPro" id="IPR001870">
    <property type="entry name" value="B30.2/SPRY"/>
</dbReference>
<dbReference type="SUPFAM" id="SSF57850">
    <property type="entry name" value="RING/U-box"/>
    <property type="match status" value="1"/>
</dbReference>
<dbReference type="PROSITE" id="PS00518">
    <property type="entry name" value="ZF_RING_1"/>
    <property type="match status" value="1"/>
</dbReference>
<dbReference type="PROSITE" id="PS50089">
    <property type="entry name" value="ZF_RING_2"/>
    <property type="match status" value="1"/>
</dbReference>
<dbReference type="RefSeq" id="XP_018110281.1">
    <property type="nucleotide sequence ID" value="XM_018254792.2"/>
</dbReference>
<keyword evidence="8" id="KW-1185">Reference proteome</keyword>
<keyword evidence="2" id="KW-0479">Metal-binding</keyword>
<dbReference type="CDD" id="cd12891">
    <property type="entry name" value="SPRY_PRY_C-I_2"/>
    <property type="match status" value="1"/>
</dbReference>
<evidence type="ECO:0000256" key="6">
    <source>
        <dbReference type="ARBA" id="ARBA00023054"/>
    </source>
</evidence>
<evidence type="ECO:0000256" key="2">
    <source>
        <dbReference type="ARBA" id="ARBA00022723"/>
    </source>
</evidence>
<dbReference type="Proteomes" id="UP000186698">
    <property type="component" value="Chromosome 3S"/>
</dbReference>
<dbReference type="PROSITE" id="PS50119">
    <property type="entry name" value="ZF_BBOX"/>
    <property type="match status" value="1"/>
</dbReference>
<reference evidence="9" key="2">
    <citation type="submission" date="2025-08" db="UniProtKB">
        <authorList>
            <consortium name="RefSeq"/>
        </authorList>
    </citation>
    <scope>IDENTIFICATION</scope>
    <source>
        <strain evidence="9">J_2021</strain>
        <tissue evidence="9">Erythrocytes</tissue>
    </source>
</reference>
<keyword evidence="5" id="KW-0391">Immunity</keyword>
<reference evidence="8" key="1">
    <citation type="submission" date="2024-06" db="UniProtKB">
        <authorList>
            <consortium name="RefSeq"/>
        </authorList>
    </citation>
    <scope>NUCLEOTIDE SEQUENCE [LARGE SCALE GENOMIC DNA]</scope>
    <source>
        <strain evidence="8">J_2021</strain>
    </source>
</reference>
<keyword evidence="4" id="KW-0862">Zinc</keyword>
<dbReference type="Gene3D" id="2.60.120.920">
    <property type="match status" value="1"/>
</dbReference>
<dbReference type="GO" id="GO:0045087">
    <property type="term" value="P:innate immune response"/>
    <property type="evidence" value="ECO:0007669"/>
    <property type="project" value="UniProtKB-KW"/>
</dbReference>
<dbReference type="Bgee" id="108712554">
    <property type="expression patterns" value="Expressed in lung and 16 other cell types or tissues"/>
</dbReference>
<dbReference type="GO" id="GO:0005737">
    <property type="term" value="C:cytoplasm"/>
    <property type="evidence" value="ECO:0007669"/>
    <property type="project" value="UniProtKB-ARBA"/>
</dbReference>
<dbReference type="Pfam" id="PF13445">
    <property type="entry name" value="zf-RING_UBOX"/>
    <property type="match status" value="1"/>
</dbReference>
<dbReference type="PRINTS" id="PR01407">
    <property type="entry name" value="BUTYPHLNCDUF"/>
</dbReference>
<dbReference type="InterPro" id="IPR003877">
    <property type="entry name" value="SPRY_dom"/>
</dbReference>
<gene>
    <name evidence="9" type="primary">LOC108712554</name>
</gene>
<proteinExistence type="predicted"/>
<dbReference type="InterPro" id="IPR051051">
    <property type="entry name" value="E3_ubiq-ligase_TRIM/RNF"/>
</dbReference>
<dbReference type="GeneID" id="108712554"/>
<dbReference type="InterPro" id="IPR013320">
    <property type="entry name" value="ConA-like_dom_sf"/>
</dbReference>
<dbReference type="InterPro" id="IPR017907">
    <property type="entry name" value="Znf_RING_CS"/>
</dbReference>
<dbReference type="Gene3D" id="3.30.40.10">
    <property type="entry name" value="Zinc/RING finger domain, C3HC4 (zinc finger)"/>
    <property type="match status" value="1"/>
</dbReference>
<dbReference type="OMA" id="REMSHHA"/>
<evidence type="ECO:0000313" key="9">
    <source>
        <dbReference type="RefSeq" id="XP_018110281.1"/>
    </source>
</evidence>
<dbReference type="PANTHER" id="PTHR25465">
    <property type="entry name" value="B-BOX DOMAIN CONTAINING"/>
    <property type="match status" value="1"/>
</dbReference>
<accession>A0A1L8GQJ8</accession>
<dbReference type="PaxDb" id="8355-A0A1L8GQJ8"/>
<dbReference type="InterPro" id="IPR013083">
    <property type="entry name" value="Znf_RING/FYVE/PHD"/>
</dbReference>
<protein>
    <submittedName>
        <fullName evidence="9">E3 ubiquitin/ISG15 ligase TRIM25</fullName>
    </submittedName>
</protein>
<evidence type="ECO:0000256" key="1">
    <source>
        <dbReference type="ARBA" id="ARBA00022588"/>
    </source>
</evidence>
<feature type="compositionally biased region" description="Basic and acidic residues" evidence="7">
    <location>
        <begin position="362"/>
        <end position="378"/>
    </location>
</feature>
<dbReference type="Pfam" id="PF13765">
    <property type="entry name" value="PRY"/>
    <property type="match status" value="1"/>
</dbReference>
<dbReference type="PANTHER" id="PTHR25465:SF71">
    <property type="entry name" value="E3 UBIQUITIN-PROTEIN LIGASE TRIM39-LIKE"/>
    <property type="match status" value="1"/>
</dbReference>
<evidence type="ECO:0000256" key="4">
    <source>
        <dbReference type="ARBA" id="ARBA00022833"/>
    </source>
</evidence>
<keyword evidence="9" id="KW-0436">Ligase</keyword>
<keyword evidence="3" id="KW-0863">Zinc-finger</keyword>
<evidence type="ECO:0000256" key="7">
    <source>
        <dbReference type="SAM" id="MobiDB-lite"/>
    </source>
</evidence>
<evidence type="ECO:0000256" key="5">
    <source>
        <dbReference type="ARBA" id="ARBA00022859"/>
    </source>
</evidence>
<feature type="region of interest" description="Disordered" evidence="7">
    <location>
        <begin position="302"/>
        <end position="429"/>
    </location>
</feature>
<dbReference type="Pfam" id="PF00643">
    <property type="entry name" value="zf-B_box"/>
    <property type="match status" value="1"/>
</dbReference>
<evidence type="ECO:0000256" key="3">
    <source>
        <dbReference type="ARBA" id="ARBA00022771"/>
    </source>
</evidence>
<dbReference type="PROSITE" id="PS50188">
    <property type="entry name" value="B302_SPRY"/>
    <property type="match status" value="1"/>
</dbReference>
<dbReference type="InterPro" id="IPR001841">
    <property type="entry name" value="Znf_RING"/>
</dbReference>
<dbReference type="STRING" id="8355.A0A1L8GQJ8"/>
<dbReference type="SMART" id="SM00449">
    <property type="entry name" value="SPRY"/>
    <property type="match status" value="1"/>
</dbReference>
<dbReference type="SUPFAM" id="SSF49899">
    <property type="entry name" value="Concanavalin A-like lectins/glucanases"/>
    <property type="match status" value="1"/>
</dbReference>
<dbReference type="GO" id="GO:0008270">
    <property type="term" value="F:zinc ion binding"/>
    <property type="evidence" value="ECO:0007669"/>
    <property type="project" value="UniProtKB-KW"/>
</dbReference>